<gene>
    <name evidence="8" type="primary">yxiO</name>
    <name evidence="8" type="ORF">PATL70BA_3144</name>
</gene>
<evidence type="ECO:0000256" key="6">
    <source>
        <dbReference type="SAM" id="Phobius"/>
    </source>
</evidence>
<feature type="transmembrane region" description="Helical" evidence="6">
    <location>
        <begin position="104"/>
        <end position="123"/>
    </location>
</feature>
<dbReference type="KEGG" id="cbar:PATL70BA_3144"/>
<dbReference type="EMBL" id="LR130778">
    <property type="protein sequence ID" value="VDN49064.1"/>
    <property type="molecule type" value="Genomic_DNA"/>
</dbReference>
<proteinExistence type="predicted"/>
<dbReference type="InterPro" id="IPR036259">
    <property type="entry name" value="MFS_trans_sf"/>
</dbReference>
<feature type="transmembrane region" description="Helical" evidence="6">
    <location>
        <begin position="48"/>
        <end position="67"/>
    </location>
</feature>
<dbReference type="OrthoDB" id="9768783at2"/>
<evidence type="ECO:0000256" key="1">
    <source>
        <dbReference type="ARBA" id="ARBA00004651"/>
    </source>
</evidence>
<feature type="transmembrane region" description="Helical" evidence="6">
    <location>
        <begin position="321"/>
        <end position="343"/>
    </location>
</feature>
<keyword evidence="5 6" id="KW-0472">Membrane</keyword>
<evidence type="ECO:0000313" key="9">
    <source>
        <dbReference type="Proteomes" id="UP000279029"/>
    </source>
</evidence>
<dbReference type="InterPro" id="IPR050495">
    <property type="entry name" value="ATG22/LtaA_families"/>
</dbReference>
<evidence type="ECO:0000313" key="8">
    <source>
        <dbReference type="EMBL" id="VDN49064.1"/>
    </source>
</evidence>
<organism evidence="8 9">
    <name type="scientific">Petrocella atlantisensis</name>
    <dbReference type="NCBI Taxonomy" id="2173034"/>
    <lineage>
        <taxon>Bacteria</taxon>
        <taxon>Bacillati</taxon>
        <taxon>Bacillota</taxon>
        <taxon>Clostridia</taxon>
        <taxon>Lachnospirales</taxon>
        <taxon>Vallitaleaceae</taxon>
        <taxon>Petrocella</taxon>
    </lineage>
</organism>
<dbReference type="RefSeq" id="WP_125138101.1">
    <property type="nucleotide sequence ID" value="NZ_LR130778.1"/>
</dbReference>
<feature type="transmembrane region" description="Helical" evidence="6">
    <location>
        <begin position="264"/>
        <end position="285"/>
    </location>
</feature>
<feature type="transmembrane region" description="Helical" evidence="6">
    <location>
        <begin position="79"/>
        <end position="98"/>
    </location>
</feature>
<dbReference type="PROSITE" id="PS50850">
    <property type="entry name" value="MFS"/>
    <property type="match status" value="1"/>
</dbReference>
<feature type="domain" description="Major facilitator superfamily (MFS) profile" evidence="7">
    <location>
        <begin position="227"/>
        <end position="412"/>
    </location>
</feature>
<dbReference type="PANTHER" id="PTHR23519">
    <property type="entry name" value="AUTOPHAGY-RELATED PROTEIN 22"/>
    <property type="match status" value="1"/>
</dbReference>
<dbReference type="GO" id="GO:0005886">
    <property type="term" value="C:plasma membrane"/>
    <property type="evidence" value="ECO:0007669"/>
    <property type="project" value="UniProtKB-SubCell"/>
</dbReference>
<feature type="transmembrane region" description="Helical" evidence="6">
    <location>
        <begin position="171"/>
        <end position="192"/>
    </location>
</feature>
<dbReference type="InterPro" id="IPR020846">
    <property type="entry name" value="MFS_dom"/>
</dbReference>
<evidence type="ECO:0000256" key="5">
    <source>
        <dbReference type="ARBA" id="ARBA00023136"/>
    </source>
</evidence>
<feature type="transmembrane region" description="Helical" evidence="6">
    <location>
        <begin position="227"/>
        <end position="252"/>
    </location>
</feature>
<dbReference type="PANTHER" id="PTHR23519:SF1">
    <property type="entry name" value="AUTOPHAGY-RELATED PROTEIN 22"/>
    <property type="match status" value="1"/>
</dbReference>
<keyword evidence="2" id="KW-0813">Transport</keyword>
<dbReference type="AlphaFoldDB" id="A0A3P7P116"/>
<comment type="subcellular location">
    <subcellularLocation>
        <location evidence="1">Cell membrane</location>
        <topology evidence="1">Multi-pass membrane protein</topology>
    </subcellularLocation>
</comment>
<evidence type="ECO:0000256" key="2">
    <source>
        <dbReference type="ARBA" id="ARBA00022448"/>
    </source>
</evidence>
<dbReference type="Gene3D" id="1.20.1250.20">
    <property type="entry name" value="MFS general substrate transporter like domains"/>
    <property type="match status" value="2"/>
</dbReference>
<dbReference type="InterPro" id="IPR024671">
    <property type="entry name" value="Atg22-like"/>
</dbReference>
<dbReference type="Proteomes" id="UP000279029">
    <property type="component" value="Chromosome"/>
</dbReference>
<keyword evidence="9" id="KW-1185">Reference proteome</keyword>
<feature type="transmembrane region" description="Helical" evidence="6">
    <location>
        <begin position="386"/>
        <end position="405"/>
    </location>
</feature>
<name>A0A3P7P116_9FIRM</name>
<keyword evidence="3 6" id="KW-0812">Transmembrane</keyword>
<keyword evidence="4 6" id="KW-1133">Transmembrane helix</keyword>
<evidence type="ECO:0000259" key="7">
    <source>
        <dbReference type="PROSITE" id="PS50850"/>
    </source>
</evidence>
<feature type="transmembrane region" description="Helical" evidence="6">
    <location>
        <begin position="297"/>
        <end position="315"/>
    </location>
</feature>
<accession>A0A3P7P116</accession>
<dbReference type="Pfam" id="PF11700">
    <property type="entry name" value="ATG22"/>
    <property type="match status" value="2"/>
</dbReference>
<dbReference type="SUPFAM" id="SSF103473">
    <property type="entry name" value="MFS general substrate transporter"/>
    <property type="match status" value="1"/>
</dbReference>
<evidence type="ECO:0000256" key="4">
    <source>
        <dbReference type="ARBA" id="ARBA00022989"/>
    </source>
</evidence>
<feature type="transmembrane region" description="Helical" evidence="6">
    <location>
        <begin position="144"/>
        <end position="165"/>
    </location>
</feature>
<evidence type="ECO:0000256" key="3">
    <source>
        <dbReference type="ARBA" id="ARBA00022692"/>
    </source>
</evidence>
<sequence length="412" mass="45762">MSNPIKLSQKEKSWILYDCGNSAYSMAITTALFPVYFGMFRGGSGMDIGYFNSIASILVALISPILGTIADYKDVKKRFFAFFALLGIIFTGAIAVVPNGQWQLLIGVYIVTAVGFSGANIFYDAFLVDVSIDANMDSVSTKGFAFGYIASVVPFTISLVVVFLIGLDQMLGYQLGFVITALWWGLFTIPMLRHVRQVHYVEREPQPIKNSFIRLGRTFMNIRRHKTVFMFLIAYFLYIDGVDTIIKMAVPYATDSLGLDPTDVFMLLGILLVIQLIAFPCALIYGVLAKRYSTKKMIVVAIITYIITTIFAFTMTQLWHVFVLGGLIGSAQGGIQALSRSYFAKIIPKNNSNEFFGFYNIFGKFAAIIGPTLMALVATITGVTRYSILAIIPLFILGLILFLFLPEYQSEN</sequence>
<protein>
    <submittedName>
        <fullName evidence="8">Uncharacterized MFS-type transporter YxiO</fullName>
    </submittedName>
</protein>
<reference evidence="8 9" key="1">
    <citation type="submission" date="2018-09" db="EMBL/GenBank/DDBJ databases">
        <authorList>
            <person name="Postec A."/>
        </authorList>
    </citation>
    <scope>NUCLEOTIDE SEQUENCE [LARGE SCALE GENOMIC DNA]</scope>
    <source>
        <strain evidence="8">70B-A</strain>
    </source>
</reference>
<feature type="transmembrane region" description="Helical" evidence="6">
    <location>
        <begin position="21"/>
        <end position="42"/>
    </location>
</feature>
<dbReference type="GO" id="GO:0022857">
    <property type="term" value="F:transmembrane transporter activity"/>
    <property type="evidence" value="ECO:0007669"/>
    <property type="project" value="InterPro"/>
</dbReference>
<feature type="transmembrane region" description="Helical" evidence="6">
    <location>
        <begin position="355"/>
        <end position="380"/>
    </location>
</feature>